<dbReference type="Proteomes" id="UP000001681">
    <property type="component" value="Chromosome"/>
</dbReference>
<gene>
    <name evidence="2" type="ordered locus">Exig_2024</name>
</gene>
<organism evidence="2 3">
    <name type="scientific">Exiguobacterium sibiricum (strain DSM 17290 / CCUG 55495 / CIP 109462 / JCM 13490 / 255-15)</name>
    <dbReference type="NCBI Taxonomy" id="262543"/>
    <lineage>
        <taxon>Bacteria</taxon>
        <taxon>Bacillati</taxon>
        <taxon>Bacillota</taxon>
        <taxon>Bacilli</taxon>
        <taxon>Bacillales</taxon>
        <taxon>Bacillales Family XII. Incertae Sedis</taxon>
        <taxon>Exiguobacterium</taxon>
    </lineage>
</organism>
<dbReference type="Gene3D" id="2.60.40.2360">
    <property type="entry name" value="Intracellular proteinase inhibitor BsuPI"/>
    <property type="match status" value="1"/>
</dbReference>
<dbReference type="PROSITE" id="PS51257">
    <property type="entry name" value="PROKAR_LIPOPROTEIN"/>
    <property type="match status" value="1"/>
</dbReference>
<dbReference type="RefSeq" id="WP_012370894.1">
    <property type="nucleotide sequence ID" value="NC_010556.1"/>
</dbReference>
<protein>
    <recommendedName>
        <fullName evidence="1">Intracellular proteinase inhibitor BsuPI domain-containing protein</fullName>
    </recommendedName>
</protein>
<dbReference type="AlphaFoldDB" id="B1YJ95"/>
<keyword evidence="3" id="KW-1185">Reference proteome</keyword>
<dbReference type="KEGG" id="esi:Exig_2024"/>
<name>B1YJ95_EXIS2</name>
<evidence type="ECO:0000313" key="3">
    <source>
        <dbReference type="Proteomes" id="UP000001681"/>
    </source>
</evidence>
<reference evidence="2 3" key="2">
    <citation type="journal article" date="2008" name="BMC Genomics">
        <title>Architecture of thermal adaptation in an Exiguobacterium sibiricum strain isolated from 3 million year old permafrost: a genome and transcriptome approach.</title>
        <authorList>
            <person name="Rodrigues D.F."/>
            <person name="Ivanova N."/>
            <person name="He Z."/>
            <person name="Huebner M."/>
            <person name="Zhou J."/>
            <person name="Tiedje J.M."/>
        </authorList>
    </citation>
    <scope>NUCLEOTIDE SEQUENCE [LARGE SCALE GENOMIC DNA]</scope>
    <source>
        <strain evidence="3">DSM 17290 / CIP 109462 / JCM 13490 / 255-15</strain>
    </source>
</reference>
<sequence length="153" mass="17392">MKWIIRISCVCVLTLILAGCNQQEQEKPATQDDAVQPIEIKVSGKLLESNTVLAVVELKNPNEQALTLTFPTSQRFELKIKDADQKVLYTFSQEQVFTQAIEQERFKGLETKRYEVKVELPPSSHPTRIEAMTIRQVKDQSTSITKAESELLN</sequence>
<dbReference type="STRING" id="262543.Exig_2024"/>
<reference evidence="3" key="3">
    <citation type="submission" date="2008-04" db="EMBL/GenBank/DDBJ databases">
        <title>Complete sequence of chromosome of Exiguobacterium sibiricum 255-15.</title>
        <authorList>
            <consortium name="US DOE Joint Genome Institute"/>
            <person name="Copeland A."/>
            <person name="Lucas S."/>
            <person name="Lapidus A."/>
            <person name="Glavina del Rio T."/>
            <person name="Dalin E."/>
            <person name="Tice H."/>
            <person name="Bruce D."/>
            <person name="Goodwin L."/>
            <person name="Pitluck S."/>
            <person name="Kiss H."/>
            <person name="Chertkov O."/>
            <person name="Monk C."/>
            <person name="Brettin T."/>
            <person name="Detter J.C."/>
            <person name="Han C."/>
            <person name="Kuske C.R."/>
            <person name="Schmutz J."/>
            <person name="Larimer F."/>
            <person name="Land M."/>
            <person name="Hauser L."/>
            <person name="Kyrpides N."/>
            <person name="Mikhailova N."/>
            <person name="Vishnivetskaya T."/>
            <person name="Rodrigues D.F."/>
            <person name="Gilichinsky D."/>
            <person name="Tiedje J."/>
            <person name="Richardson P."/>
        </authorList>
    </citation>
    <scope>NUCLEOTIDE SEQUENCE [LARGE SCALE GENOMIC DNA]</scope>
    <source>
        <strain evidence="3">DSM 17290 / CIP 109462 / JCM 13490 / 255-15</strain>
    </source>
</reference>
<dbReference type="HOGENOM" id="CLU_139146_0_0_9"/>
<feature type="domain" description="Intracellular proteinase inhibitor BsuPI" evidence="1">
    <location>
        <begin position="51"/>
        <end position="119"/>
    </location>
</feature>
<proteinExistence type="predicted"/>
<dbReference type="Pfam" id="PF12690">
    <property type="entry name" value="BsuPI"/>
    <property type="match status" value="1"/>
</dbReference>
<reference evidence="2 3" key="1">
    <citation type="journal article" date="2006" name="Extremophiles">
        <title>Characterization of Exiguobacterium isolates from the Siberian permafrost. Description of Exiguobacterium sibiricum sp. nov.</title>
        <authorList>
            <person name="Rodrigues D.F."/>
            <person name="Goris J."/>
            <person name="Vishnivetskaya T."/>
            <person name="Gilichinsky D."/>
            <person name="Thomashow M.F."/>
            <person name="Tiedje J.M."/>
        </authorList>
    </citation>
    <scope>NUCLEOTIDE SEQUENCE [LARGE SCALE GENOMIC DNA]</scope>
    <source>
        <strain evidence="3">DSM 17290 / CIP 109462 / JCM 13490 / 255-15</strain>
    </source>
</reference>
<evidence type="ECO:0000259" key="1">
    <source>
        <dbReference type="Pfam" id="PF12690"/>
    </source>
</evidence>
<dbReference type="InterPro" id="IPR038144">
    <property type="entry name" value="IPI"/>
</dbReference>
<evidence type="ECO:0000313" key="2">
    <source>
        <dbReference type="EMBL" id="ACB61476.1"/>
    </source>
</evidence>
<accession>B1YJ95</accession>
<dbReference type="EMBL" id="CP001022">
    <property type="protein sequence ID" value="ACB61476.1"/>
    <property type="molecule type" value="Genomic_DNA"/>
</dbReference>
<dbReference type="InterPro" id="IPR020481">
    <property type="entry name" value="Intracell_prot_inh_BsuPI"/>
</dbReference>